<dbReference type="PANTHER" id="PTHR45749">
    <property type="match status" value="1"/>
</dbReference>
<dbReference type="PANTHER" id="PTHR45749:SF21">
    <property type="entry name" value="DUF4371 DOMAIN-CONTAINING PROTEIN"/>
    <property type="match status" value="1"/>
</dbReference>
<evidence type="ECO:0000259" key="1">
    <source>
        <dbReference type="Pfam" id="PF05699"/>
    </source>
</evidence>
<gene>
    <name evidence="2" type="ORF">PR048_003022</name>
</gene>
<dbReference type="InterPro" id="IPR008906">
    <property type="entry name" value="HATC_C_dom"/>
</dbReference>
<evidence type="ECO:0000313" key="3">
    <source>
        <dbReference type="Proteomes" id="UP001159363"/>
    </source>
</evidence>
<feature type="domain" description="HAT C-terminal dimerisation" evidence="1">
    <location>
        <begin position="7"/>
        <end position="61"/>
    </location>
</feature>
<reference evidence="2 3" key="1">
    <citation type="submission" date="2023-02" db="EMBL/GenBank/DDBJ databases">
        <title>LHISI_Scaffold_Assembly.</title>
        <authorList>
            <person name="Stuart O.P."/>
            <person name="Cleave R."/>
            <person name="Magrath M.J.L."/>
            <person name="Mikheyev A.S."/>
        </authorList>
    </citation>
    <scope>NUCLEOTIDE SEQUENCE [LARGE SCALE GENOMIC DNA]</scope>
    <source>
        <strain evidence="2">Daus_M_001</strain>
        <tissue evidence="2">Leg muscle</tissue>
    </source>
</reference>
<keyword evidence="3" id="KW-1185">Reference proteome</keyword>
<dbReference type="Proteomes" id="UP001159363">
    <property type="component" value="Chromosome 1"/>
</dbReference>
<comment type="caution">
    <text evidence="2">The sequence shown here is derived from an EMBL/GenBank/DDBJ whole genome shotgun (WGS) entry which is preliminary data.</text>
</comment>
<sequence length="85" mass="9871">MEFVQRLNHNSFLELEKFLCYLLAPPVTSATSENSFSTLRMLKSYPRTAMTQKRLNSLCILHVYGKLTDLNIEKLISEFINKNTD</sequence>
<name>A0ABQ9ILX4_9NEOP</name>
<evidence type="ECO:0000313" key="2">
    <source>
        <dbReference type="EMBL" id="KAJ8897672.1"/>
    </source>
</evidence>
<dbReference type="EMBL" id="JARBHB010000001">
    <property type="protein sequence ID" value="KAJ8897672.1"/>
    <property type="molecule type" value="Genomic_DNA"/>
</dbReference>
<dbReference type="SUPFAM" id="SSF53098">
    <property type="entry name" value="Ribonuclease H-like"/>
    <property type="match status" value="1"/>
</dbReference>
<protein>
    <recommendedName>
        <fullName evidence="1">HAT C-terminal dimerisation domain-containing protein</fullName>
    </recommendedName>
</protein>
<dbReference type="InterPro" id="IPR012337">
    <property type="entry name" value="RNaseH-like_sf"/>
</dbReference>
<dbReference type="Pfam" id="PF05699">
    <property type="entry name" value="Dimer_Tnp_hAT"/>
    <property type="match status" value="1"/>
</dbReference>
<organism evidence="2 3">
    <name type="scientific">Dryococelus australis</name>
    <dbReference type="NCBI Taxonomy" id="614101"/>
    <lineage>
        <taxon>Eukaryota</taxon>
        <taxon>Metazoa</taxon>
        <taxon>Ecdysozoa</taxon>
        <taxon>Arthropoda</taxon>
        <taxon>Hexapoda</taxon>
        <taxon>Insecta</taxon>
        <taxon>Pterygota</taxon>
        <taxon>Neoptera</taxon>
        <taxon>Polyneoptera</taxon>
        <taxon>Phasmatodea</taxon>
        <taxon>Verophasmatodea</taxon>
        <taxon>Anareolatae</taxon>
        <taxon>Phasmatidae</taxon>
        <taxon>Eurycanthinae</taxon>
        <taxon>Dryococelus</taxon>
    </lineage>
</organism>
<feature type="non-terminal residue" evidence="2">
    <location>
        <position position="85"/>
    </location>
</feature>
<accession>A0ABQ9ILX4</accession>
<proteinExistence type="predicted"/>